<sequence length="168" mass="18489">MGRTRRVLVAVTSLLTVLSPALAGSALARTAPARSGPVRSAAVDLAFVERMLYAVPLEQFVRIAASGDPWFDWSTDLCSAPLVGSTGRSFDFRHACRRHDFGYRNLKLLERRYGGSGLYWNGARRARVDERFTSDMQAHCGTRAWHERTTCLGWAAVFTTAVRVAGGP</sequence>
<dbReference type="GO" id="GO:0050482">
    <property type="term" value="P:arachidonate secretion"/>
    <property type="evidence" value="ECO:0007669"/>
    <property type="project" value="InterPro"/>
</dbReference>
<name>A0A6J6C0H8_9ZZZZ</name>
<dbReference type="SUPFAM" id="SSF48619">
    <property type="entry name" value="Phospholipase A2, PLA2"/>
    <property type="match status" value="1"/>
</dbReference>
<protein>
    <submittedName>
        <fullName evidence="1">Unannotated protein</fullName>
    </submittedName>
</protein>
<dbReference type="GO" id="GO:0006644">
    <property type="term" value="P:phospholipid metabolic process"/>
    <property type="evidence" value="ECO:0007669"/>
    <property type="project" value="InterPro"/>
</dbReference>
<evidence type="ECO:0000313" key="1">
    <source>
        <dbReference type="EMBL" id="CAB4544666.1"/>
    </source>
</evidence>
<dbReference type="AlphaFoldDB" id="A0A6J6C0H8"/>
<dbReference type="Pfam" id="PF09056">
    <property type="entry name" value="Phospholip_A2_3"/>
    <property type="match status" value="1"/>
</dbReference>
<accession>A0A6J6C0H8</accession>
<dbReference type="Gene3D" id="1.20.90.10">
    <property type="entry name" value="Phospholipase A2 domain"/>
    <property type="match status" value="1"/>
</dbReference>
<gene>
    <name evidence="1" type="ORF">UFOPK1493_00566</name>
</gene>
<dbReference type="InterPro" id="IPR036444">
    <property type="entry name" value="PLipase_A2_dom_sf"/>
</dbReference>
<proteinExistence type="predicted"/>
<dbReference type="GO" id="GO:0004623">
    <property type="term" value="F:phospholipase A2 activity"/>
    <property type="evidence" value="ECO:0007669"/>
    <property type="project" value="InterPro"/>
</dbReference>
<organism evidence="1">
    <name type="scientific">freshwater metagenome</name>
    <dbReference type="NCBI Taxonomy" id="449393"/>
    <lineage>
        <taxon>unclassified sequences</taxon>
        <taxon>metagenomes</taxon>
        <taxon>ecological metagenomes</taxon>
    </lineage>
</organism>
<dbReference type="EMBL" id="CAEZSR010000011">
    <property type="protein sequence ID" value="CAB4544666.1"/>
    <property type="molecule type" value="Genomic_DNA"/>
</dbReference>
<reference evidence="1" key="1">
    <citation type="submission" date="2020-05" db="EMBL/GenBank/DDBJ databases">
        <authorList>
            <person name="Chiriac C."/>
            <person name="Salcher M."/>
            <person name="Ghai R."/>
            <person name="Kavagutti S V."/>
        </authorList>
    </citation>
    <scope>NUCLEOTIDE SEQUENCE</scope>
</reference>
<dbReference type="InterPro" id="IPR015141">
    <property type="entry name" value="PLipase_A2_prok/fun"/>
</dbReference>